<accession>A0A0P1BSC3</accession>
<feature type="compositionally biased region" description="Basic and acidic residues" evidence="1">
    <location>
        <begin position="9"/>
        <end position="28"/>
    </location>
</feature>
<reference evidence="2 3" key="1">
    <citation type="submission" date="2014-09" db="EMBL/GenBank/DDBJ databases">
        <authorList>
            <person name="Magalhaes I.L.F."/>
            <person name="Oliveira U."/>
            <person name="Santos F.R."/>
            <person name="Vidigal T.H.D.A."/>
            <person name="Brescovit A.D."/>
            <person name="Santos A.J."/>
        </authorList>
    </citation>
    <scope>NUCLEOTIDE SEQUENCE [LARGE SCALE GENOMIC DNA]</scope>
</reference>
<dbReference type="EMBL" id="CCYA01000276">
    <property type="protein sequence ID" value="CEH18855.1"/>
    <property type="molecule type" value="Genomic_DNA"/>
</dbReference>
<organism evidence="2 3">
    <name type="scientific">Ceraceosorus bombacis</name>
    <dbReference type="NCBI Taxonomy" id="401625"/>
    <lineage>
        <taxon>Eukaryota</taxon>
        <taxon>Fungi</taxon>
        <taxon>Dikarya</taxon>
        <taxon>Basidiomycota</taxon>
        <taxon>Ustilaginomycotina</taxon>
        <taxon>Exobasidiomycetes</taxon>
        <taxon>Ceraceosorales</taxon>
        <taxon>Ceraceosoraceae</taxon>
        <taxon>Ceraceosorus</taxon>
    </lineage>
</organism>
<dbReference type="OrthoDB" id="10507052at2759"/>
<feature type="compositionally biased region" description="Polar residues" evidence="1">
    <location>
        <begin position="298"/>
        <end position="309"/>
    </location>
</feature>
<feature type="compositionally biased region" description="Low complexity" evidence="1">
    <location>
        <begin position="395"/>
        <end position="407"/>
    </location>
</feature>
<dbReference type="AlphaFoldDB" id="A0A0P1BSC3"/>
<feature type="compositionally biased region" description="Polar residues" evidence="1">
    <location>
        <begin position="327"/>
        <end position="341"/>
    </location>
</feature>
<proteinExistence type="predicted"/>
<keyword evidence="3" id="KW-1185">Reference proteome</keyword>
<feature type="compositionally biased region" description="Basic and acidic residues" evidence="1">
    <location>
        <begin position="102"/>
        <end position="116"/>
    </location>
</feature>
<protein>
    <submittedName>
        <fullName evidence="2">Uncharacterized protein</fullName>
    </submittedName>
</protein>
<dbReference type="Proteomes" id="UP000054845">
    <property type="component" value="Unassembled WGS sequence"/>
</dbReference>
<feature type="compositionally biased region" description="Polar residues" evidence="1">
    <location>
        <begin position="351"/>
        <end position="360"/>
    </location>
</feature>
<feature type="compositionally biased region" description="Polar residues" evidence="1">
    <location>
        <begin position="431"/>
        <end position="443"/>
    </location>
</feature>
<feature type="compositionally biased region" description="Low complexity" evidence="1">
    <location>
        <begin position="460"/>
        <end position="473"/>
    </location>
</feature>
<evidence type="ECO:0000256" key="1">
    <source>
        <dbReference type="SAM" id="MobiDB-lite"/>
    </source>
</evidence>
<feature type="region of interest" description="Disordered" evidence="1">
    <location>
        <begin position="273"/>
        <end position="309"/>
    </location>
</feature>
<evidence type="ECO:0000313" key="2">
    <source>
        <dbReference type="EMBL" id="CEH18855.1"/>
    </source>
</evidence>
<feature type="region of interest" description="Disordered" evidence="1">
    <location>
        <begin position="1"/>
        <end position="74"/>
    </location>
</feature>
<feature type="region of interest" description="Disordered" evidence="1">
    <location>
        <begin position="93"/>
        <end position="233"/>
    </location>
</feature>
<feature type="compositionally biased region" description="Basic residues" evidence="1">
    <location>
        <begin position="167"/>
        <end position="176"/>
    </location>
</feature>
<sequence length="514" mass="56584">MASVIAKSDSSHRGHDERDVDDVADRPFFHHRMPPDAPEGPARHAQEPLARVQRSPPQTRRAFPGEPETPDLAQVIAEGKALEDDRERWRREFKRSIGGNEYARKRTKSPDADVRRRQSSQTRPIDEAALEIEGDLSRAEKRSSLASSWLGRRTRAMSSSAASKRSSVLHREHHRVSSANLANQRRMRRSGSWDASIADEKRPPRHLQAGRRTSWRPESREQPSSRAAWQPTLVSDDPVVIGHSTCPGTTNFRFPGEPHRVPADASATTFGVALSNPRPTLDYSSARDGSAPMRQGAHATSPTYHRPNNSADLRAILDWTQKDSLDSSMAISSTRNTSSTEVPAAPKRRPQQNAQHQATLAPQAVHDRHRTVSSHSNKSQGAESGELDVVDFNRSSSGKSSRFPSGSGEKGRPSVASRTIDFSDAEPLPQTIDSVYSQDNNEQAPDELVDGSRRPPSLDSALSQSQGVSSLVSPRVWPNTPPREPHRRGGSKEDATVHASISQAGLVFLRAIKD</sequence>
<evidence type="ECO:0000313" key="3">
    <source>
        <dbReference type="Proteomes" id="UP000054845"/>
    </source>
</evidence>
<feature type="compositionally biased region" description="Polar residues" evidence="1">
    <location>
        <begin position="373"/>
        <end position="382"/>
    </location>
</feature>
<feature type="compositionally biased region" description="Low complexity" evidence="1">
    <location>
        <begin position="156"/>
        <end position="166"/>
    </location>
</feature>
<feature type="region of interest" description="Disordered" evidence="1">
    <location>
        <begin position="327"/>
        <end position="498"/>
    </location>
</feature>
<name>A0A0P1BSC3_9BASI</name>